<comment type="caution">
    <text evidence="1">The sequence shown here is derived from an EMBL/GenBank/DDBJ whole genome shotgun (WGS) entry which is preliminary data.</text>
</comment>
<organism evidence="1 2">
    <name type="scientific">Sedimentitalea arenosa</name>
    <dbReference type="NCBI Taxonomy" id="2798803"/>
    <lineage>
        <taxon>Bacteria</taxon>
        <taxon>Pseudomonadati</taxon>
        <taxon>Pseudomonadota</taxon>
        <taxon>Alphaproteobacteria</taxon>
        <taxon>Rhodobacterales</taxon>
        <taxon>Paracoccaceae</taxon>
        <taxon>Sedimentitalea</taxon>
    </lineage>
</organism>
<evidence type="ECO:0000313" key="2">
    <source>
        <dbReference type="Proteomes" id="UP000619079"/>
    </source>
</evidence>
<keyword evidence="2" id="KW-1185">Reference proteome</keyword>
<dbReference type="Proteomes" id="UP000619079">
    <property type="component" value="Unassembled WGS sequence"/>
</dbReference>
<protein>
    <submittedName>
        <fullName evidence="1">Uncharacterized protein</fullName>
    </submittedName>
</protein>
<dbReference type="EMBL" id="JAELVR010000006">
    <property type="protein sequence ID" value="MBJ6371874.1"/>
    <property type="molecule type" value="Genomic_DNA"/>
</dbReference>
<dbReference type="AlphaFoldDB" id="A0A8J7LSD9"/>
<reference evidence="1" key="1">
    <citation type="submission" date="2020-12" db="EMBL/GenBank/DDBJ databases">
        <title>Sedimentitalea sp. nov., isolated from sand in Incheon.</title>
        <authorList>
            <person name="Kim W."/>
        </authorList>
    </citation>
    <scope>NUCLEOTIDE SEQUENCE</scope>
    <source>
        <strain evidence="1">CAU 1593</strain>
    </source>
</reference>
<name>A0A8J7LSD9_9RHOB</name>
<sequence>MNISRLVASAPRTASLSIELSKLSGPCVGCTDCNGLCRELIDALVVPDAVLSKKHGT</sequence>
<dbReference type="RefSeq" id="WP_199024738.1">
    <property type="nucleotide sequence ID" value="NZ_JAELVR010000006.1"/>
</dbReference>
<evidence type="ECO:0000313" key="1">
    <source>
        <dbReference type="EMBL" id="MBJ6371874.1"/>
    </source>
</evidence>
<accession>A0A8J7LSD9</accession>
<gene>
    <name evidence="1" type="ORF">JF290_10090</name>
</gene>
<proteinExistence type="predicted"/>